<dbReference type="GO" id="GO:0004601">
    <property type="term" value="F:peroxidase activity"/>
    <property type="evidence" value="ECO:0007669"/>
    <property type="project" value="UniProtKB-KW"/>
</dbReference>
<dbReference type="PANTHER" id="PTHR33577:SF18">
    <property type="entry name" value="HEME HALOPEROXIDASE FAMILY PROFILE DOMAIN-CONTAINING PROTEIN"/>
    <property type="match status" value="1"/>
</dbReference>
<protein>
    <submittedName>
        <fullName evidence="9">Heme-thiolate peroxidase</fullName>
    </submittedName>
</protein>
<evidence type="ECO:0000256" key="7">
    <source>
        <dbReference type="ARBA" id="ARBA00025795"/>
    </source>
</evidence>
<dbReference type="InterPro" id="IPR000028">
    <property type="entry name" value="Chloroperoxidase"/>
</dbReference>
<sequence>MGAIEKVFTTGFVLSWDVVLTLLNAILPKRKIGHVTPAGEAGAGGKWPEYIAPKDTDSRCACPALNAMANHGILPRDGRNITFKEMNRVIRATYNFAPSFCFFVPNYSANMLNKSYRKDTFDLEDISLHNGIEHDASMTREDVRHQPDQGKPHLPFVEELLSRATGKDAEGNAVLTIPDVAHYMAKRRVDAPRANPEFTTTKFHETFGASNSSTLLTIYGGRVDDLRPILVEERIPDGWESRIRAPFGLTMINFNVGTVNKVEKESQKEQKVYAASLDDSSIHKSPEATT</sequence>
<evidence type="ECO:0000256" key="1">
    <source>
        <dbReference type="ARBA" id="ARBA00001970"/>
    </source>
</evidence>
<feature type="domain" description="Heme haloperoxidase family profile" evidence="8">
    <location>
        <begin position="46"/>
        <end position="256"/>
    </location>
</feature>
<dbReference type="VEuPathDB" id="FungiDB:PLEOSDRAFT_1110336"/>
<gene>
    <name evidence="9" type="primary">HTP1</name>
    <name evidence="9" type="ORF">PLEOSDRAFT_1110336</name>
</gene>
<comment type="cofactor">
    <cofactor evidence="1">
        <name>heme b</name>
        <dbReference type="ChEBI" id="CHEBI:60344"/>
    </cofactor>
</comment>
<evidence type="ECO:0000256" key="4">
    <source>
        <dbReference type="ARBA" id="ARBA00022723"/>
    </source>
</evidence>
<evidence type="ECO:0000313" key="9">
    <source>
        <dbReference type="EMBL" id="KDQ32971.1"/>
    </source>
</evidence>
<keyword evidence="4" id="KW-0479">Metal-binding</keyword>
<dbReference type="InParanoid" id="A0A067PAR1"/>
<dbReference type="GO" id="GO:0046872">
    <property type="term" value="F:metal ion binding"/>
    <property type="evidence" value="ECO:0007669"/>
    <property type="project" value="UniProtKB-KW"/>
</dbReference>
<dbReference type="PROSITE" id="PS51405">
    <property type="entry name" value="HEME_HALOPEROXIDASE"/>
    <property type="match status" value="1"/>
</dbReference>
<keyword evidence="2 9" id="KW-0575">Peroxidase</keyword>
<organism evidence="9 10">
    <name type="scientific">Pleurotus ostreatus (strain PC15)</name>
    <name type="common">Oyster mushroom</name>
    <dbReference type="NCBI Taxonomy" id="1137138"/>
    <lineage>
        <taxon>Eukaryota</taxon>
        <taxon>Fungi</taxon>
        <taxon>Dikarya</taxon>
        <taxon>Basidiomycota</taxon>
        <taxon>Agaricomycotina</taxon>
        <taxon>Agaricomycetes</taxon>
        <taxon>Agaricomycetidae</taxon>
        <taxon>Agaricales</taxon>
        <taxon>Pleurotineae</taxon>
        <taxon>Pleurotaceae</taxon>
        <taxon>Pleurotus</taxon>
    </lineage>
</organism>
<dbReference type="OrthoDB" id="407298at2759"/>
<dbReference type="Pfam" id="PF01328">
    <property type="entry name" value="Peroxidase_2"/>
    <property type="match status" value="1"/>
</dbReference>
<dbReference type="Gene3D" id="1.10.489.10">
    <property type="entry name" value="Chloroperoxidase-like"/>
    <property type="match status" value="1"/>
</dbReference>
<dbReference type="SUPFAM" id="SSF47571">
    <property type="entry name" value="Cloroperoxidase"/>
    <property type="match status" value="1"/>
</dbReference>
<reference evidence="10" key="1">
    <citation type="journal article" date="2014" name="Proc. Natl. Acad. Sci. U.S.A.">
        <title>Extensive sampling of basidiomycete genomes demonstrates inadequacy of the white-rot/brown-rot paradigm for wood decay fungi.</title>
        <authorList>
            <person name="Riley R."/>
            <person name="Salamov A.A."/>
            <person name="Brown D.W."/>
            <person name="Nagy L.G."/>
            <person name="Floudas D."/>
            <person name="Held B.W."/>
            <person name="Levasseur A."/>
            <person name="Lombard V."/>
            <person name="Morin E."/>
            <person name="Otillar R."/>
            <person name="Lindquist E.A."/>
            <person name="Sun H."/>
            <person name="LaButti K.M."/>
            <person name="Schmutz J."/>
            <person name="Jabbour D."/>
            <person name="Luo H."/>
            <person name="Baker S.E."/>
            <person name="Pisabarro A.G."/>
            <person name="Walton J.D."/>
            <person name="Blanchette R.A."/>
            <person name="Henrissat B."/>
            <person name="Martin F."/>
            <person name="Cullen D."/>
            <person name="Hibbett D.S."/>
            <person name="Grigoriev I.V."/>
        </authorList>
    </citation>
    <scope>NUCLEOTIDE SEQUENCE [LARGE SCALE GENOMIC DNA]</scope>
    <source>
        <strain evidence="10">PC15</strain>
    </source>
</reference>
<dbReference type="HOGENOM" id="CLU_050230_1_0_1"/>
<accession>A0A067PAR1</accession>
<evidence type="ECO:0000256" key="2">
    <source>
        <dbReference type="ARBA" id="ARBA00022559"/>
    </source>
</evidence>
<keyword evidence="5" id="KW-0560">Oxidoreductase</keyword>
<comment type="similarity">
    <text evidence="7">Belongs to the chloroperoxidase family.</text>
</comment>
<evidence type="ECO:0000256" key="3">
    <source>
        <dbReference type="ARBA" id="ARBA00022617"/>
    </source>
</evidence>
<evidence type="ECO:0000259" key="8">
    <source>
        <dbReference type="PROSITE" id="PS51405"/>
    </source>
</evidence>
<dbReference type="InterPro" id="IPR036851">
    <property type="entry name" value="Chloroperoxidase-like_sf"/>
</dbReference>
<dbReference type="Proteomes" id="UP000027073">
    <property type="component" value="Unassembled WGS sequence"/>
</dbReference>
<dbReference type="STRING" id="1137138.A0A067PAR1"/>
<evidence type="ECO:0000256" key="6">
    <source>
        <dbReference type="ARBA" id="ARBA00023004"/>
    </source>
</evidence>
<name>A0A067PAR1_PLEO1</name>
<dbReference type="AlphaFoldDB" id="A0A067PAR1"/>
<keyword evidence="6" id="KW-0408">Iron</keyword>
<dbReference type="PANTHER" id="PTHR33577">
    <property type="entry name" value="STERIGMATOCYSTIN BIOSYNTHESIS PEROXIDASE STCC-RELATED"/>
    <property type="match status" value="1"/>
</dbReference>
<keyword evidence="3" id="KW-0349">Heme</keyword>
<evidence type="ECO:0000256" key="5">
    <source>
        <dbReference type="ARBA" id="ARBA00023002"/>
    </source>
</evidence>
<dbReference type="EMBL" id="KL198004">
    <property type="protein sequence ID" value="KDQ32971.1"/>
    <property type="molecule type" value="Genomic_DNA"/>
</dbReference>
<evidence type="ECO:0000313" key="10">
    <source>
        <dbReference type="Proteomes" id="UP000027073"/>
    </source>
</evidence>
<proteinExistence type="inferred from homology"/>